<accession>A0ABU5J1P1</accession>
<evidence type="ECO:0000313" key="2">
    <source>
        <dbReference type="Proteomes" id="UP001290455"/>
    </source>
</evidence>
<sequence>MHFLTFIEHKLIINSILCSHFKLVIIMVFTGPSDEKFEKWAMKESGIVDCNSEGECIKDNKKIRFSSSHMCDNGIFTSYEMNYVYDNGQMTTLRTLGILGVIF</sequence>
<reference evidence="1 2" key="1">
    <citation type="submission" date="2023-11" db="EMBL/GenBank/DDBJ databases">
        <title>Bacillus jintuensis, isolated from a mudflat on the Beibu Gulf coast.</title>
        <authorList>
            <person name="Li M."/>
        </authorList>
    </citation>
    <scope>NUCLEOTIDE SEQUENCE [LARGE SCALE GENOMIC DNA]</scope>
    <source>
        <strain evidence="1 2">31A1R</strain>
    </source>
</reference>
<evidence type="ECO:0000313" key="1">
    <source>
        <dbReference type="EMBL" id="MDZ5473276.1"/>
    </source>
</evidence>
<proteinExistence type="predicted"/>
<name>A0ABU5J1P1_9BACI</name>
<organism evidence="1 2">
    <name type="scientific">Robertmurraya mangrovi</name>
    <dbReference type="NCBI Taxonomy" id="3098077"/>
    <lineage>
        <taxon>Bacteria</taxon>
        <taxon>Bacillati</taxon>
        <taxon>Bacillota</taxon>
        <taxon>Bacilli</taxon>
        <taxon>Bacillales</taxon>
        <taxon>Bacillaceae</taxon>
        <taxon>Robertmurraya</taxon>
    </lineage>
</organism>
<keyword evidence="2" id="KW-1185">Reference proteome</keyword>
<dbReference type="EMBL" id="JAXOFX010000012">
    <property type="protein sequence ID" value="MDZ5473276.1"/>
    <property type="molecule type" value="Genomic_DNA"/>
</dbReference>
<comment type="caution">
    <text evidence="1">The sequence shown here is derived from an EMBL/GenBank/DDBJ whole genome shotgun (WGS) entry which is preliminary data.</text>
</comment>
<gene>
    <name evidence="1" type="ORF">SM124_16280</name>
</gene>
<protein>
    <submittedName>
        <fullName evidence="1">Uncharacterized protein</fullName>
    </submittedName>
</protein>
<dbReference type="Proteomes" id="UP001290455">
    <property type="component" value="Unassembled WGS sequence"/>
</dbReference>